<dbReference type="InterPro" id="IPR039425">
    <property type="entry name" value="RNA_pol_sigma-70-like"/>
</dbReference>
<dbReference type="InterPro" id="IPR013324">
    <property type="entry name" value="RNA_pol_sigma_r3/r4-like"/>
</dbReference>
<evidence type="ECO:0000313" key="7">
    <source>
        <dbReference type="EMBL" id="MDA3628351.1"/>
    </source>
</evidence>
<evidence type="ECO:0000256" key="2">
    <source>
        <dbReference type="ARBA" id="ARBA00023015"/>
    </source>
</evidence>
<sequence length="191" mass="21723">MSAKDPGQEGDEEDLATFLTSHWDELYRVVRRRVGNHHVAEDIRQNAAKGFVIWWRKRQPVQTNERTPMLFSIAHRKIAGYYREGSRRPVTPMEGGPLADDATISTEEEVLAELGYRELMQVLSYLTPAQRRAFELVRVDGLKHRTAAEIMGISLSGLRKHLDAARKNLMRRIDGLSEPFNIAASRGSSHD</sequence>
<keyword evidence="3" id="KW-0731">Sigma factor</keyword>
<organism evidence="7 8">
    <name type="scientific">Saccharopolyspora oryzae</name>
    <dbReference type="NCBI Taxonomy" id="2997343"/>
    <lineage>
        <taxon>Bacteria</taxon>
        <taxon>Bacillati</taxon>
        <taxon>Actinomycetota</taxon>
        <taxon>Actinomycetes</taxon>
        <taxon>Pseudonocardiales</taxon>
        <taxon>Pseudonocardiaceae</taxon>
        <taxon>Saccharopolyspora</taxon>
    </lineage>
</organism>
<name>A0ABT4V4J0_9PSEU</name>
<keyword evidence="4" id="KW-0238">DNA-binding</keyword>
<gene>
    <name evidence="7" type="ORF">OU415_23165</name>
</gene>
<protein>
    <submittedName>
        <fullName evidence="7">RNA polymerase sigma factor</fullName>
    </submittedName>
</protein>
<dbReference type="InterPro" id="IPR013249">
    <property type="entry name" value="RNA_pol_sigma70_r4_t2"/>
</dbReference>
<proteinExistence type="inferred from homology"/>
<keyword evidence="5" id="KW-0804">Transcription</keyword>
<dbReference type="InterPro" id="IPR014284">
    <property type="entry name" value="RNA_pol_sigma-70_dom"/>
</dbReference>
<dbReference type="Gene3D" id="1.10.10.10">
    <property type="entry name" value="Winged helix-like DNA-binding domain superfamily/Winged helix DNA-binding domain"/>
    <property type="match status" value="1"/>
</dbReference>
<dbReference type="RefSeq" id="WP_270951188.1">
    <property type="nucleotide sequence ID" value="NZ_JAQGLA010000043.1"/>
</dbReference>
<dbReference type="InterPro" id="IPR013325">
    <property type="entry name" value="RNA_pol_sigma_r2"/>
</dbReference>
<dbReference type="SUPFAM" id="SSF88659">
    <property type="entry name" value="Sigma3 and sigma4 domains of RNA polymerase sigma factors"/>
    <property type="match status" value="1"/>
</dbReference>
<dbReference type="Gene3D" id="1.10.1740.10">
    <property type="match status" value="1"/>
</dbReference>
<evidence type="ECO:0000256" key="3">
    <source>
        <dbReference type="ARBA" id="ARBA00023082"/>
    </source>
</evidence>
<evidence type="ECO:0000259" key="6">
    <source>
        <dbReference type="Pfam" id="PF08281"/>
    </source>
</evidence>
<dbReference type="Pfam" id="PF08281">
    <property type="entry name" value="Sigma70_r4_2"/>
    <property type="match status" value="1"/>
</dbReference>
<feature type="domain" description="RNA polymerase sigma factor 70 region 4 type 2" evidence="6">
    <location>
        <begin position="117"/>
        <end position="169"/>
    </location>
</feature>
<dbReference type="NCBIfam" id="TIGR02937">
    <property type="entry name" value="sigma70-ECF"/>
    <property type="match status" value="1"/>
</dbReference>
<evidence type="ECO:0000256" key="4">
    <source>
        <dbReference type="ARBA" id="ARBA00023125"/>
    </source>
</evidence>
<dbReference type="InterPro" id="IPR036388">
    <property type="entry name" value="WH-like_DNA-bd_sf"/>
</dbReference>
<evidence type="ECO:0000256" key="1">
    <source>
        <dbReference type="ARBA" id="ARBA00010641"/>
    </source>
</evidence>
<evidence type="ECO:0000313" key="8">
    <source>
        <dbReference type="Proteomes" id="UP001210380"/>
    </source>
</evidence>
<reference evidence="7 8" key="1">
    <citation type="submission" date="2022-11" db="EMBL/GenBank/DDBJ databases">
        <title>Draft genome sequence of Saccharopolyspora sp. WRP15-2 isolated from rhizosphere soils of wild rice in Thailand.</title>
        <authorList>
            <person name="Duangmal K."/>
            <person name="Kammanee S."/>
            <person name="Muangham S."/>
        </authorList>
    </citation>
    <scope>NUCLEOTIDE SEQUENCE [LARGE SCALE GENOMIC DNA]</scope>
    <source>
        <strain evidence="7 8">WRP15-2</strain>
    </source>
</reference>
<dbReference type="EMBL" id="JAQGLA010000043">
    <property type="protein sequence ID" value="MDA3628351.1"/>
    <property type="molecule type" value="Genomic_DNA"/>
</dbReference>
<keyword evidence="8" id="KW-1185">Reference proteome</keyword>
<comment type="similarity">
    <text evidence="1">Belongs to the sigma-70 factor family. ECF subfamily.</text>
</comment>
<dbReference type="PANTHER" id="PTHR43133:SF8">
    <property type="entry name" value="RNA POLYMERASE SIGMA FACTOR HI_1459-RELATED"/>
    <property type="match status" value="1"/>
</dbReference>
<accession>A0ABT4V4J0</accession>
<dbReference type="SUPFAM" id="SSF88946">
    <property type="entry name" value="Sigma2 domain of RNA polymerase sigma factors"/>
    <property type="match status" value="1"/>
</dbReference>
<dbReference type="Proteomes" id="UP001210380">
    <property type="component" value="Unassembled WGS sequence"/>
</dbReference>
<evidence type="ECO:0000256" key="5">
    <source>
        <dbReference type="ARBA" id="ARBA00023163"/>
    </source>
</evidence>
<keyword evidence="2" id="KW-0805">Transcription regulation</keyword>
<dbReference type="PANTHER" id="PTHR43133">
    <property type="entry name" value="RNA POLYMERASE ECF-TYPE SIGMA FACTO"/>
    <property type="match status" value="1"/>
</dbReference>
<comment type="caution">
    <text evidence="7">The sequence shown here is derived from an EMBL/GenBank/DDBJ whole genome shotgun (WGS) entry which is preliminary data.</text>
</comment>